<keyword evidence="2" id="KW-0808">Transferase</keyword>
<evidence type="ECO:0000313" key="3">
    <source>
        <dbReference type="Proteomes" id="UP001357485"/>
    </source>
</evidence>
<dbReference type="PROSITE" id="PS50290">
    <property type="entry name" value="PI3_4_KINASE_3"/>
    <property type="match status" value="1"/>
</dbReference>
<dbReference type="EC" id="2.7.11.1" evidence="2"/>
<evidence type="ECO:0000259" key="1">
    <source>
        <dbReference type="PROSITE" id="PS50290"/>
    </source>
</evidence>
<name>A0ABR0LIB8_9PEZI</name>
<accession>A0ABR0LIB8</accession>
<dbReference type="SMART" id="SM00146">
    <property type="entry name" value="PI3Kc"/>
    <property type="match status" value="1"/>
</dbReference>
<sequence>MSMVGHVLGLGDRHGENILLEESTGGVFHVDFNCLFDKGLTFEKPELVPFRLTHNMVDAMGAYGYEGPFRKSAELTMEILRQNEETLMTILETFVYDPTTDFVGKKKRPTPGVPDTPQEVLESVRSKLRGLLKGESVPLS</sequence>
<dbReference type="InterPro" id="IPR011009">
    <property type="entry name" value="Kinase-like_dom_sf"/>
</dbReference>
<dbReference type="EMBL" id="JAVRRA010019927">
    <property type="protein sequence ID" value="KAK5175919.1"/>
    <property type="molecule type" value="Genomic_DNA"/>
</dbReference>
<reference evidence="2 3" key="1">
    <citation type="submission" date="2023-08" db="EMBL/GenBank/DDBJ databases">
        <title>Black Yeasts Isolated from many extreme environments.</title>
        <authorList>
            <person name="Coleine C."/>
            <person name="Stajich J.E."/>
            <person name="Selbmann L."/>
        </authorList>
    </citation>
    <scope>NUCLEOTIDE SEQUENCE [LARGE SCALE GENOMIC DNA]</scope>
    <source>
        <strain evidence="2 3">CCFEE 536</strain>
    </source>
</reference>
<dbReference type="Pfam" id="PF00454">
    <property type="entry name" value="PI3_PI4_kinase"/>
    <property type="match status" value="1"/>
</dbReference>
<feature type="domain" description="PI3K/PI4K catalytic" evidence="1">
    <location>
        <begin position="1"/>
        <end position="140"/>
    </location>
</feature>
<dbReference type="Proteomes" id="UP001357485">
    <property type="component" value="Unassembled WGS sequence"/>
</dbReference>
<dbReference type="PANTHER" id="PTHR11139">
    <property type="entry name" value="ATAXIA TELANGIECTASIA MUTATED ATM -RELATED"/>
    <property type="match status" value="1"/>
</dbReference>
<keyword evidence="2" id="KW-0418">Kinase</keyword>
<dbReference type="InterPro" id="IPR050517">
    <property type="entry name" value="DDR_Repair_Kinase"/>
</dbReference>
<dbReference type="InterPro" id="IPR036940">
    <property type="entry name" value="PI3/4_kinase_cat_sf"/>
</dbReference>
<feature type="non-terminal residue" evidence="2">
    <location>
        <position position="140"/>
    </location>
</feature>
<comment type="caution">
    <text evidence="2">The sequence shown here is derived from an EMBL/GenBank/DDBJ whole genome shotgun (WGS) entry which is preliminary data.</text>
</comment>
<dbReference type="Gene3D" id="1.10.1070.11">
    <property type="entry name" value="Phosphatidylinositol 3-/4-kinase, catalytic domain"/>
    <property type="match status" value="1"/>
</dbReference>
<dbReference type="InterPro" id="IPR000403">
    <property type="entry name" value="PI3/4_kinase_cat_dom"/>
</dbReference>
<proteinExistence type="predicted"/>
<dbReference type="GO" id="GO:0004674">
    <property type="term" value="F:protein serine/threonine kinase activity"/>
    <property type="evidence" value="ECO:0007669"/>
    <property type="project" value="UniProtKB-EC"/>
</dbReference>
<gene>
    <name evidence="2" type="primary">MEC1_4</name>
    <name evidence="2" type="ORF">LTR16_011395</name>
</gene>
<organism evidence="2 3">
    <name type="scientific">Cryomyces antarcticus</name>
    <dbReference type="NCBI Taxonomy" id="329879"/>
    <lineage>
        <taxon>Eukaryota</taxon>
        <taxon>Fungi</taxon>
        <taxon>Dikarya</taxon>
        <taxon>Ascomycota</taxon>
        <taxon>Pezizomycotina</taxon>
        <taxon>Dothideomycetes</taxon>
        <taxon>Dothideomycetes incertae sedis</taxon>
        <taxon>Cryomyces</taxon>
    </lineage>
</organism>
<protein>
    <submittedName>
        <fullName evidence="2">Serine/threonine-protein kinase M1</fullName>
        <ecNumber evidence="2">2.7.11.1</ecNumber>
    </submittedName>
</protein>
<keyword evidence="3" id="KW-1185">Reference proteome</keyword>
<dbReference type="SUPFAM" id="SSF56112">
    <property type="entry name" value="Protein kinase-like (PK-like)"/>
    <property type="match status" value="1"/>
</dbReference>
<evidence type="ECO:0000313" key="2">
    <source>
        <dbReference type="EMBL" id="KAK5175919.1"/>
    </source>
</evidence>
<dbReference type="PANTHER" id="PTHR11139:SF125">
    <property type="entry name" value="SERINE_THREONINE-PROTEIN KINASE MEC1"/>
    <property type="match status" value="1"/>
</dbReference>